<reference evidence="2" key="1">
    <citation type="journal article" date="2020" name="Nat. Genet.">
        <title>Genomic diversifications of five Gossypium allopolyploid species and their impact on cotton improvement.</title>
        <authorList>
            <person name="Chen Z.J."/>
            <person name="Sreedasyam A."/>
            <person name="Ando A."/>
            <person name="Song Q."/>
            <person name="De Santiago L.M."/>
            <person name="Hulse-Kemp A.M."/>
            <person name="Ding M."/>
            <person name="Ye W."/>
            <person name="Kirkbride R.C."/>
            <person name="Jenkins J."/>
            <person name="Plott C."/>
            <person name="Lovell J."/>
            <person name="Lin Y.M."/>
            <person name="Vaughn R."/>
            <person name="Liu B."/>
            <person name="Simpson S."/>
            <person name="Scheffler B.E."/>
            <person name="Wen L."/>
            <person name="Saski C.A."/>
            <person name="Grover C.E."/>
            <person name="Hu G."/>
            <person name="Conover J.L."/>
            <person name="Carlson J.W."/>
            <person name="Shu S."/>
            <person name="Boston L.B."/>
            <person name="Williams M."/>
            <person name="Peterson D.G."/>
            <person name="McGee K."/>
            <person name="Jones D.C."/>
            <person name="Wendel J.F."/>
            <person name="Stelly D.M."/>
            <person name="Grimwood J."/>
            <person name="Schmutz J."/>
        </authorList>
    </citation>
    <scope>NUCLEOTIDE SEQUENCE [LARGE SCALE GENOMIC DNA]</scope>
    <source>
        <strain evidence="2">cv. TM-1</strain>
    </source>
</reference>
<keyword evidence="2" id="KW-1185">Reference proteome</keyword>
<protein>
    <submittedName>
        <fullName evidence="3">Uncharacterized protein isoform X2</fullName>
    </submittedName>
</protein>
<accession>A0A1U8HTD5</accession>
<organism evidence="2 3">
    <name type="scientific">Gossypium hirsutum</name>
    <name type="common">Upland cotton</name>
    <name type="synonym">Gossypium mexicanum</name>
    <dbReference type="NCBI Taxonomy" id="3635"/>
    <lineage>
        <taxon>Eukaryota</taxon>
        <taxon>Viridiplantae</taxon>
        <taxon>Streptophyta</taxon>
        <taxon>Embryophyta</taxon>
        <taxon>Tracheophyta</taxon>
        <taxon>Spermatophyta</taxon>
        <taxon>Magnoliopsida</taxon>
        <taxon>eudicotyledons</taxon>
        <taxon>Gunneridae</taxon>
        <taxon>Pentapetalae</taxon>
        <taxon>rosids</taxon>
        <taxon>malvids</taxon>
        <taxon>Malvales</taxon>
        <taxon>Malvaceae</taxon>
        <taxon>Malvoideae</taxon>
        <taxon>Gossypium</taxon>
    </lineage>
</organism>
<dbReference type="GeneID" id="107889358"/>
<dbReference type="Proteomes" id="UP000818029">
    <property type="component" value="Chromosome A09"/>
</dbReference>
<evidence type="ECO:0000313" key="2">
    <source>
        <dbReference type="Proteomes" id="UP000818029"/>
    </source>
</evidence>
<reference evidence="3" key="2">
    <citation type="submission" date="2025-08" db="UniProtKB">
        <authorList>
            <consortium name="RefSeq"/>
        </authorList>
    </citation>
    <scope>IDENTIFICATION</scope>
</reference>
<evidence type="ECO:0000313" key="3">
    <source>
        <dbReference type="RefSeq" id="XP_016669236.1"/>
    </source>
</evidence>
<keyword evidence="1" id="KW-1133">Transmembrane helix</keyword>
<dbReference type="AlphaFoldDB" id="A0A1U8HTD5"/>
<sequence length="149" mass="16849">MDLLLSISLFSCFFSAPFCFFFFVSFFFVCYCLRLFWFSVVVLQVMGRWDGVRWWQQLFFLLLVAILLIQALLHASAFSNNANSLPNIANMHAPGGAGRHRGRRFVREHAKHAVRNATAFLRVLTATRVPAPAMPNSKPMGISSSAPDF</sequence>
<proteinExistence type="predicted"/>
<feature type="transmembrane region" description="Helical" evidence="1">
    <location>
        <begin position="58"/>
        <end position="78"/>
    </location>
</feature>
<keyword evidence="1" id="KW-0472">Membrane</keyword>
<name>A0A1U8HTD5_GOSHI</name>
<keyword evidence="1" id="KW-0812">Transmembrane</keyword>
<gene>
    <name evidence="3" type="primary">LOC107889358</name>
</gene>
<feature type="transmembrane region" description="Helical" evidence="1">
    <location>
        <begin position="25"/>
        <end position="46"/>
    </location>
</feature>
<dbReference type="RefSeq" id="XP_016669236.1">
    <property type="nucleotide sequence ID" value="XM_016813747.2"/>
</dbReference>
<evidence type="ECO:0000256" key="1">
    <source>
        <dbReference type="SAM" id="Phobius"/>
    </source>
</evidence>